<evidence type="ECO:0000313" key="2">
    <source>
        <dbReference type="Proteomes" id="UP001060215"/>
    </source>
</evidence>
<organism evidence="1 2">
    <name type="scientific">Camellia lanceoleosa</name>
    <dbReference type="NCBI Taxonomy" id="1840588"/>
    <lineage>
        <taxon>Eukaryota</taxon>
        <taxon>Viridiplantae</taxon>
        <taxon>Streptophyta</taxon>
        <taxon>Embryophyta</taxon>
        <taxon>Tracheophyta</taxon>
        <taxon>Spermatophyta</taxon>
        <taxon>Magnoliopsida</taxon>
        <taxon>eudicotyledons</taxon>
        <taxon>Gunneridae</taxon>
        <taxon>Pentapetalae</taxon>
        <taxon>asterids</taxon>
        <taxon>Ericales</taxon>
        <taxon>Theaceae</taxon>
        <taxon>Camellia</taxon>
    </lineage>
</organism>
<keyword evidence="1" id="KW-0808">Transferase</keyword>
<keyword evidence="1" id="KW-0418">Kinase</keyword>
<proteinExistence type="predicted"/>
<keyword evidence="1" id="KW-0675">Receptor</keyword>
<dbReference type="Proteomes" id="UP001060215">
    <property type="component" value="Chromosome 3"/>
</dbReference>
<protein>
    <submittedName>
        <fullName evidence="1">BRASSINOSTEROID INSENSITIVE 1-associated receptor kinase 1</fullName>
    </submittedName>
</protein>
<sequence length="208" mass="22956">MDYKDTHVTTVVCGTIGHIAPKYLSTGKSSEKIDVFGYGVMLLELFTGQKAFDFARLANDNDVMLLDWPHNVNIAHPVLFFTDVPVKDMENDGNYNNDHCQEDSNTDSDGNHDPSDRNFSDSSDDDDLELDDIMFDSNVERDVNEEGLKEGDECEVNDADSSEEELTFMGFKTAALFGEEGSSQVAVSDCQSRKRPVAVSGVEDSTDG</sequence>
<evidence type="ECO:0000313" key="1">
    <source>
        <dbReference type="EMBL" id="KAI8024633.1"/>
    </source>
</evidence>
<keyword evidence="2" id="KW-1185">Reference proteome</keyword>
<dbReference type="EMBL" id="CM045760">
    <property type="protein sequence ID" value="KAI8024633.1"/>
    <property type="molecule type" value="Genomic_DNA"/>
</dbReference>
<accession>A0ACC0IG98</accession>
<gene>
    <name evidence="1" type="ORF">LOK49_LG02G02958</name>
</gene>
<name>A0ACC0IG98_9ERIC</name>
<reference evidence="1 2" key="1">
    <citation type="journal article" date="2022" name="Plant J.">
        <title>Chromosome-level genome of Camellia lanceoleosa provides a valuable resource for understanding genome evolution and self-incompatibility.</title>
        <authorList>
            <person name="Gong W."/>
            <person name="Xiao S."/>
            <person name="Wang L."/>
            <person name="Liao Z."/>
            <person name="Chang Y."/>
            <person name="Mo W."/>
            <person name="Hu G."/>
            <person name="Li W."/>
            <person name="Zhao G."/>
            <person name="Zhu H."/>
            <person name="Hu X."/>
            <person name="Ji K."/>
            <person name="Xiang X."/>
            <person name="Song Q."/>
            <person name="Yuan D."/>
            <person name="Jin S."/>
            <person name="Zhang L."/>
        </authorList>
    </citation>
    <scope>NUCLEOTIDE SEQUENCE [LARGE SCALE GENOMIC DNA]</scope>
    <source>
        <strain evidence="1">SQ_2022a</strain>
    </source>
</reference>
<comment type="caution">
    <text evidence="1">The sequence shown here is derived from an EMBL/GenBank/DDBJ whole genome shotgun (WGS) entry which is preliminary data.</text>
</comment>